<keyword evidence="3" id="KW-1185">Reference proteome</keyword>
<evidence type="ECO:0000259" key="1">
    <source>
        <dbReference type="PROSITE" id="PS50206"/>
    </source>
</evidence>
<sequence length="153" mass="15797">MSAVNAVPAARPDEARRHFAARLAFETDTSDVAADLAAGTPGVIVVDTRSAESWAQGHVDGAVHLPTAEISARAGALVPEGTTVVVYCWGPGCNGAQKAALEFAKLGRPVKEMIGGFEYWAREGYPVETGAGTVTRRSPDALTAPVTGISCAC</sequence>
<feature type="domain" description="Rhodanese" evidence="1">
    <location>
        <begin position="39"/>
        <end position="129"/>
    </location>
</feature>
<dbReference type="InterPro" id="IPR001763">
    <property type="entry name" value="Rhodanese-like_dom"/>
</dbReference>
<gene>
    <name evidence="2" type="ORF">ACTIVE_5315</name>
</gene>
<name>A0A7D3W0W0_ACTVE</name>
<dbReference type="EMBL" id="CP053892">
    <property type="protein sequence ID" value="QKG23672.1"/>
    <property type="molecule type" value="Genomic_DNA"/>
</dbReference>
<evidence type="ECO:0000313" key="3">
    <source>
        <dbReference type="Proteomes" id="UP000501240"/>
    </source>
</evidence>
<protein>
    <submittedName>
        <fullName evidence="2">Rhodanese</fullName>
    </submittedName>
</protein>
<dbReference type="SUPFAM" id="SSF52821">
    <property type="entry name" value="Rhodanese/Cell cycle control phosphatase"/>
    <property type="match status" value="1"/>
</dbReference>
<accession>A0A7D3W0W0</accession>
<reference evidence="2 3" key="1">
    <citation type="submission" date="2020-05" db="EMBL/GenBank/DDBJ databases">
        <title>Actinomadura verrucosospora NRRL-B18236 (PFL_A860) Genome sequencing and assembly.</title>
        <authorList>
            <person name="Samborskyy M."/>
        </authorList>
    </citation>
    <scope>NUCLEOTIDE SEQUENCE [LARGE SCALE GENOMIC DNA]</scope>
    <source>
        <strain evidence="2 3">NRRL:B18236</strain>
    </source>
</reference>
<dbReference type="Proteomes" id="UP000501240">
    <property type="component" value="Chromosome"/>
</dbReference>
<dbReference type="AlphaFoldDB" id="A0A7D3W0W0"/>
<dbReference type="PROSITE" id="PS50206">
    <property type="entry name" value="RHODANESE_3"/>
    <property type="match status" value="1"/>
</dbReference>
<dbReference type="Pfam" id="PF00581">
    <property type="entry name" value="Rhodanese"/>
    <property type="match status" value="1"/>
</dbReference>
<dbReference type="SMART" id="SM00450">
    <property type="entry name" value="RHOD"/>
    <property type="match status" value="1"/>
</dbReference>
<dbReference type="RefSeq" id="WP_173097605.1">
    <property type="nucleotide sequence ID" value="NZ_CP053892.1"/>
</dbReference>
<dbReference type="PANTHER" id="PTHR43031:SF1">
    <property type="entry name" value="PYRIDINE NUCLEOTIDE-DISULPHIDE OXIDOREDUCTASE"/>
    <property type="match status" value="1"/>
</dbReference>
<dbReference type="PANTHER" id="PTHR43031">
    <property type="entry name" value="FAD-DEPENDENT OXIDOREDUCTASE"/>
    <property type="match status" value="1"/>
</dbReference>
<evidence type="ECO:0000313" key="2">
    <source>
        <dbReference type="EMBL" id="QKG23672.1"/>
    </source>
</evidence>
<dbReference type="CDD" id="cd01521">
    <property type="entry name" value="RHOD_PspE2"/>
    <property type="match status" value="1"/>
</dbReference>
<dbReference type="InterPro" id="IPR050229">
    <property type="entry name" value="GlpE_sulfurtransferase"/>
</dbReference>
<dbReference type="InterPro" id="IPR036873">
    <property type="entry name" value="Rhodanese-like_dom_sf"/>
</dbReference>
<dbReference type="Gene3D" id="3.40.250.10">
    <property type="entry name" value="Rhodanese-like domain"/>
    <property type="match status" value="1"/>
</dbReference>
<proteinExistence type="predicted"/>
<organism evidence="2 3">
    <name type="scientific">Actinomadura verrucosospora</name>
    <dbReference type="NCBI Taxonomy" id="46165"/>
    <lineage>
        <taxon>Bacteria</taxon>
        <taxon>Bacillati</taxon>
        <taxon>Actinomycetota</taxon>
        <taxon>Actinomycetes</taxon>
        <taxon>Streptosporangiales</taxon>
        <taxon>Thermomonosporaceae</taxon>
        <taxon>Actinomadura</taxon>
    </lineage>
</organism>